<accession>A0A9P5R2W5</accession>
<dbReference type="OrthoDB" id="2314769at2759"/>
<dbReference type="AlphaFoldDB" id="A0A9P5R2W5"/>
<dbReference type="GO" id="GO:0004672">
    <property type="term" value="F:protein kinase activity"/>
    <property type="evidence" value="ECO:0007669"/>
    <property type="project" value="InterPro"/>
</dbReference>
<evidence type="ECO:0000313" key="2">
    <source>
        <dbReference type="EMBL" id="KAF9121487.1"/>
    </source>
</evidence>
<dbReference type="Proteomes" id="UP000748756">
    <property type="component" value="Unassembled WGS sequence"/>
</dbReference>
<protein>
    <recommendedName>
        <fullName evidence="1">Protein kinase domain-containing protein</fullName>
    </recommendedName>
</protein>
<dbReference type="PROSITE" id="PS50011">
    <property type="entry name" value="PROTEIN_KINASE_DOM"/>
    <property type="match status" value="1"/>
</dbReference>
<name>A0A9P5R2W5_9FUNG</name>
<reference evidence="2" key="1">
    <citation type="journal article" date="2020" name="Fungal Divers.">
        <title>Resolving the Mortierellaceae phylogeny through synthesis of multi-gene phylogenetics and phylogenomics.</title>
        <authorList>
            <person name="Vandepol N."/>
            <person name="Liber J."/>
            <person name="Desiro A."/>
            <person name="Na H."/>
            <person name="Kennedy M."/>
            <person name="Barry K."/>
            <person name="Grigoriev I.V."/>
            <person name="Miller A.N."/>
            <person name="O'Donnell K."/>
            <person name="Stajich J.E."/>
            <person name="Bonito G."/>
        </authorList>
    </citation>
    <scope>NUCLEOTIDE SEQUENCE</scope>
    <source>
        <strain evidence="2">NRRL 6426</strain>
    </source>
</reference>
<dbReference type="InterPro" id="IPR011009">
    <property type="entry name" value="Kinase-like_dom_sf"/>
</dbReference>
<proteinExistence type="predicted"/>
<dbReference type="GO" id="GO:0005524">
    <property type="term" value="F:ATP binding"/>
    <property type="evidence" value="ECO:0007669"/>
    <property type="project" value="InterPro"/>
</dbReference>
<dbReference type="Gene3D" id="1.10.510.10">
    <property type="entry name" value="Transferase(Phosphotransferase) domain 1"/>
    <property type="match status" value="1"/>
</dbReference>
<organism evidence="2 3">
    <name type="scientific">Linnemannia schmuckeri</name>
    <dbReference type="NCBI Taxonomy" id="64567"/>
    <lineage>
        <taxon>Eukaryota</taxon>
        <taxon>Fungi</taxon>
        <taxon>Fungi incertae sedis</taxon>
        <taxon>Mucoromycota</taxon>
        <taxon>Mortierellomycotina</taxon>
        <taxon>Mortierellomycetes</taxon>
        <taxon>Mortierellales</taxon>
        <taxon>Mortierellaceae</taxon>
        <taxon>Linnemannia</taxon>
    </lineage>
</organism>
<dbReference type="InterPro" id="IPR000719">
    <property type="entry name" value="Prot_kinase_dom"/>
</dbReference>
<keyword evidence="3" id="KW-1185">Reference proteome</keyword>
<gene>
    <name evidence="2" type="ORF">BG015_005835</name>
</gene>
<evidence type="ECO:0000313" key="3">
    <source>
        <dbReference type="Proteomes" id="UP000748756"/>
    </source>
</evidence>
<feature type="domain" description="Protein kinase" evidence="1">
    <location>
        <begin position="1"/>
        <end position="113"/>
    </location>
</feature>
<feature type="non-terminal residue" evidence="2">
    <location>
        <position position="1"/>
    </location>
</feature>
<dbReference type="EMBL" id="JAAAUQ010002703">
    <property type="protein sequence ID" value="KAF9121487.1"/>
    <property type="molecule type" value="Genomic_DNA"/>
</dbReference>
<evidence type="ECO:0000259" key="1">
    <source>
        <dbReference type="PROSITE" id="PS50011"/>
    </source>
</evidence>
<dbReference type="Pfam" id="PF00069">
    <property type="entry name" value="Pkinase"/>
    <property type="match status" value="1"/>
</dbReference>
<dbReference type="SUPFAM" id="SSF56112">
    <property type="entry name" value="Protein kinase-like (PK-like)"/>
    <property type="match status" value="1"/>
</dbReference>
<sequence length="113" mass="13139">MAEETIQRIARGIGFGLDYFYSLKAVYRDIKPDNILVTVSREARITNFGFAAMMDKEDKLTIGYTETDKPRTRLLRRALMTKKSTFVVQWDSPLHIDEEVFEEEGSETYTFTI</sequence>
<comment type="caution">
    <text evidence="2">The sequence shown here is derived from an EMBL/GenBank/DDBJ whole genome shotgun (WGS) entry which is preliminary data.</text>
</comment>